<proteinExistence type="predicted"/>
<dbReference type="RefSeq" id="WP_101463528.1">
    <property type="nucleotide sequence ID" value="NZ_JBHXSH010000008.1"/>
</dbReference>
<keyword evidence="1" id="KW-1133">Transmembrane helix</keyword>
<evidence type="ECO:0000313" key="3">
    <source>
        <dbReference type="Proteomes" id="UP000233766"/>
    </source>
</evidence>
<evidence type="ECO:0000256" key="1">
    <source>
        <dbReference type="SAM" id="Phobius"/>
    </source>
</evidence>
<name>A0A2N3WZ79_9NOCA</name>
<feature type="transmembrane region" description="Helical" evidence="1">
    <location>
        <begin position="86"/>
        <end position="109"/>
    </location>
</feature>
<keyword evidence="1" id="KW-0472">Membrane</keyword>
<gene>
    <name evidence="2" type="ORF">ATK86_1257</name>
</gene>
<dbReference type="EMBL" id="PJMW01000001">
    <property type="protein sequence ID" value="PKV99212.1"/>
    <property type="molecule type" value="Genomic_DNA"/>
</dbReference>
<organism evidence="2 3">
    <name type="scientific">Nocardia fluminea</name>
    <dbReference type="NCBI Taxonomy" id="134984"/>
    <lineage>
        <taxon>Bacteria</taxon>
        <taxon>Bacillati</taxon>
        <taxon>Actinomycetota</taxon>
        <taxon>Actinomycetes</taxon>
        <taxon>Mycobacteriales</taxon>
        <taxon>Nocardiaceae</taxon>
        <taxon>Nocardia</taxon>
    </lineage>
</organism>
<reference evidence="2 3" key="1">
    <citation type="submission" date="2017-12" db="EMBL/GenBank/DDBJ databases">
        <title>Sequencing the genomes of 1000 Actinobacteria strains.</title>
        <authorList>
            <person name="Klenk H.-P."/>
        </authorList>
    </citation>
    <scope>NUCLEOTIDE SEQUENCE [LARGE SCALE GENOMIC DNA]</scope>
    <source>
        <strain evidence="2 3">DSM 44489</strain>
    </source>
</reference>
<sequence length="139" mass="14001">MTTTAPSRLSALFASGENLLRLSLRLDAVVTTANGLAYLALAQPLERLLGLDAGVGLAIGAFLTAYGLAVAVVGRSTPVNRAAASAVAMGNTAWVVASLAALSTGALGLTTVGAVWALMQSVTVGGFAALQYLGLRRSR</sequence>
<feature type="transmembrane region" description="Helical" evidence="1">
    <location>
        <begin position="53"/>
        <end position="74"/>
    </location>
</feature>
<accession>A0A2N3WZ79</accession>
<dbReference type="AlphaFoldDB" id="A0A2N3WZ79"/>
<dbReference type="Proteomes" id="UP000233766">
    <property type="component" value="Unassembled WGS sequence"/>
</dbReference>
<evidence type="ECO:0008006" key="4">
    <source>
        <dbReference type="Google" id="ProtNLM"/>
    </source>
</evidence>
<evidence type="ECO:0000313" key="2">
    <source>
        <dbReference type="EMBL" id="PKV99212.1"/>
    </source>
</evidence>
<feature type="transmembrane region" description="Helical" evidence="1">
    <location>
        <begin position="115"/>
        <end position="135"/>
    </location>
</feature>
<keyword evidence="1" id="KW-0812">Transmembrane</keyword>
<comment type="caution">
    <text evidence="2">The sequence shown here is derived from an EMBL/GenBank/DDBJ whole genome shotgun (WGS) entry which is preliminary data.</text>
</comment>
<keyword evidence="3" id="KW-1185">Reference proteome</keyword>
<protein>
    <recommendedName>
        <fullName evidence="4">Integral membrane protein</fullName>
    </recommendedName>
</protein>
<dbReference type="OrthoDB" id="4566092at2"/>